<evidence type="ECO:0000256" key="1">
    <source>
        <dbReference type="ARBA" id="ARBA00022448"/>
    </source>
</evidence>
<dbReference type="PANTHER" id="PTHR42939:SF1">
    <property type="entry name" value="ABC TRANSPORTER ATP-BINDING PROTEIN ALBC-RELATED"/>
    <property type="match status" value="1"/>
</dbReference>
<dbReference type="GO" id="GO:0016887">
    <property type="term" value="F:ATP hydrolysis activity"/>
    <property type="evidence" value="ECO:0007669"/>
    <property type="project" value="InterPro"/>
</dbReference>
<feature type="domain" description="AAA+ ATPase" evidence="4">
    <location>
        <begin position="26"/>
        <end position="193"/>
    </location>
</feature>
<dbReference type="GO" id="GO:0005524">
    <property type="term" value="F:ATP binding"/>
    <property type="evidence" value="ECO:0007669"/>
    <property type="project" value="UniProtKB-KW"/>
</dbReference>
<keyword evidence="2" id="KW-0547">Nucleotide-binding</keyword>
<evidence type="ECO:0000259" key="4">
    <source>
        <dbReference type="SMART" id="SM00382"/>
    </source>
</evidence>
<organism evidence="5 6">
    <name type="scientific">Bergeyella zoohelcum</name>
    <dbReference type="NCBI Taxonomy" id="1015"/>
    <lineage>
        <taxon>Bacteria</taxon>
        <taxon>Pseudomonadati</taxon>
        <taxon>Bacteroidota</taxon>
        <taxon>Flavobacteriia</taxon>
        <taxon>Flavobacteriales</taxon>
        <taxon>Weeksellaceae</taxon>
        <taxon>Bergeyella</taxon>
    </lineage>
</organism>
<dbReference type="PANTHER" id="PTHR42939">
    <property type="entry name" value="ABC TRANSPORTER ATP-BINDING PROTEIN ALBC-RELATED"/>
    <property type="match status" value="1"/>
</dbReference>
<dbReference type="SUPFAM" id="SSF52540">
    <property type="entry name" value="P-loop containing nucleoside triphosphate hydrolases"/>
    <property type="match status" value="1"/>
</dbReference>
<dbReference type="Proteomes" id="UP000255515">
    <property type="component" value="Unassembled WGS sequence"/>
</dbReference>
<name>A0A376BZK8_9FLAO</name>
<dbReference type="InterPro" id="IPR051782">
    <property type="entry name" value="ABC_Transporter_VariousFunc"/>
</dbReference>
<reference evidence="5 6" key="1">
    <citation type="submission" date="2018-06" db="EMBL/GenBank/DDBJ databases">
        <authorList>
            <consortium name="Pathogen Informatics"/>
            <person name="Doyle S."/>
        </authorList>
    </citation>
    <scope>NUCLEOTIDE SEQUENCE [LARGE SCALE GENOMIC DNA]</scope>
    <source>
        <strain evidence="5 6">NCTC11661</strain>
    </source>
</reference>
<dbReference type="InterPro" id="IPR027417">
    <property type="entry name" value="P-loop_NTPase"/>
</dbReference>
<keyword evidence="3 5" id="KW-0067">ATP-binding</keyword>
<dbReference type="Pfam" id="PF00005">
    <property type="entry name" value="ABC_tran"/>
    <property type="match status" value="1"/>
</dbReference>
<evidence type="ECO:0000313" key="5">
    <source>
        <dbReference type="EMBL" id="SSZ46904.1"/>
    </source>
</evidence>
<protein>
    <submittedName>
        <fullName evidence="5">ABC-type transporter ATP-binding protein EcsA</fullName>
    </submittedName>
</protein>
<evidence type="ECO:0000256" key="2">
    <source>
        <dbReference type="ARBA" id="ARBA00022741"/>
    </source>
</evidence>
<dbReference type="SMART" id="SM00382">
    <property type="entry name" value="AAA"/>
    <property type="match status" value="1"/>
</dbReference>
<dbReference type="RefSeq" id="WP_002686671.1">
    <property type="nucleotide sequence ID" value="NZ_UFTJ01000001.1"/>
</dbReference>
<dbReference type="Gene3D" id="3.40.50.300">
    <property type="entry name" value="P-loop containing nucleotide triphosphate hydrolases"/>
    <property type="match status" value="1"/>
</dbReference>
<dbReference type="EMBL" id="UFTJ01000001">
    <property type="protein sequence ID" value="SSZ46904.1"/>
    <property type="molecule type" value="Genomic_DNA"/>
</dbReference>
<keyword evidence="1" id="KW-0813">Transport</keyword>
<evidence type="ECO:0000313" key="6">
    <source>
        <dbReference type="Proteomes" id="UP000255515"/>
    </source>
</evidence>
<proteinExistence type="predicted"/>
<gene>
    <name evidence="5" type="primary">ecsA</name>
    <name evidence="5" type="ORF">NCTC11661_00566</name>
</gene>
<dbReference type="InterPro" id="IPR003593">
    <property type="entry name" value="AAA+_ATPase"/>
</dbReference>
<evidence type="ECO:0000256" key="3">
    <source>
        <dbReference type="ARBA" id="ARBA00022840"/>
    </source>
</evidence>
<dbReference type="InterPro" id="IPR003439">
    <property type="entry name" value="ABC_transporter-like_ATP-bd"/>
</dbReference>
<sequence>MLHIELQNIRYRNKNILSDIRIAIQKSGLYGFFGKNGAGKTTFFKALCDTIKRKGSVLYHGEELSPSDIAFVPTEPFVYEYLTTAEFYDFYSYSIIGKKSKGDTIFEIEKNKLLKECSTGTRKKAYMNAVLQFDDYKLYIFDEPFNGLDIESNYLILEKIIALSKDNIVFISSHIIEVIEPYLDEKFIISNGSITHFDKNVALKSYFEKP</sequence>
<accession>A0A376BZK8</accession>
<dbReference type="AlphaFoldDB" id="A0A376BZK8"/>